<reference evidence="6 7" key="1">
    <citation type="submission" date="2016-10" db="EMBL/GenBank/DDBJ databases">
        <authorList>
            <person name="de Groot N.N."/>
        </authorList>
    </citation>
    <scope>NUCLEOTIDE SEQUENCE [LARGE SCALE GENOMIC DNA]</scope>
    <source>
        <strain evidence="6 7">JCM 11308</strain>
    </source>
</reference>
<evidence type="ECO:0000256" key="2">
    <source>
        <dbReference type="ARBA" id="ARBA00023125"/>
    </source>
</evidence>
<dbReference type="AlphaFoldDB" id="A0A1G6PAS3"/>
<dbReference type="PANTHER" id="PTHR30055">
    <property type="entry name" value="HTH-TYPE TRANSCRIPTIONAL REGULATOR RUTR"/>
    <property type="match status" value="1"/>
</dbReference>
<dbReference type="Gene3D" id="1.10.357.10">
    <property type="entry name" value="Tetracycline Repressor, domain 2"/>
    <property type="match status" value="1"/>
</dbReference>
<dbReference type="PROSITE" id="PS50977">
    <property type="entry name" value="HTH_TETR_2"/>
    <property type="match status" value="1"/>
</dbReference>
<keyword evidence="7" id="KW-1185">Reference proteome</keyword>
<evidence type="ECO:0000256" key="4">
    <source>
        <dbReference type="PROSITE-ProRule" id="PRU00335"/>
    </source>
</evidence>
<dbReference type="InterPro" id="IPR050109">
    <property type="entry name" value="HTH-type_TetR-like_transc_reg"/>
</dbReference>
<dbReference type="GO" id="GO:0000976">
    <property type="term" value="F:transcription cis-regulatory region binding"/>
    <property type="evidence" value="ECO:0007669"/>
    <property type="project" value="TreeGrafter"/>
</dbReference>
<dbReference type="GO" id="GO:0003700">
    <property type="term" value="F:DNA-binding transcription factor activity"/>
    <property type="evidence" value="ECO:0007669"/>
    <property type="project" value="TreeGrafter"/>
</dbReference>
<protein>
    <submittedName>
        <fullName evidence="6">DNA-binding transcriptional regulator, AcrR family</fullName>
    </submittedName>
</protein>
<name>A0A1G6PAS3_9NOCA</name>
<evidence type="ECO:0000259" key="5">
    <source>
        <dbReference type="PROSITE" id="PS50977"/>
    </source>
</evidence>
<dbReference type="STRING" id="168276.SAMN05444580_101840"/>
<dbReference type="InterPro" id="IPR009057">
    <property type="entry name" value="Homeodomain-like_sf"/>
</dbReference>
<keyword evidence="3" id="KW-0804">Transcription</keyword>
<dbReference type="SUPFAM" id="SSF48498">
    <property type="entry name" value="Tetracyclin repressor-like, C-terminal domain"/>
    <property type="match status" value="1"/>
</dbReference>
<feature type="domain" description="HTH tetR-type" evidence="5">
    <location>
        <begin position="11"/>
        <end position="71"/>
    </location>
</feature>
<dbReference type="InterPro" id="IPR001647">
    <property type="entry name" value="HTH_TetR"/>
</dbReference>
<evidence type="ECO:0000256" key="3">
    <source>
        <dbReference type="ARBA" id="ARBA00023163"/>
    </source>
</evidence>
<sequence>MVDNVYVTGDEPLQLRLVSAGVDLLEEEGLGGLTLRAITRRTGVSHGAPRRYFATHNALLAAIAASGLSDLAAGIRPVLGAVDVQAEERLIRLGLEYVQFAERRPAMFELMFRHDLLDGAGANLRETTLPLFDSLVRLVAEASPACEDPKASAIGVWTNLHGIAVLTANRSLELVGAPHDLTTVVAQVVRRHLS</sequence>
<dbReference type="InterPro" id="IPR025996">
    <property type="entry name" value="MT1864/Rv1816-like_C"/>
</dbReference>
<dbReference type="EMBL" id="FNAB01000001">
    <property type="protein sequence ID" value="SDC77091.1"/>
    <property type="molecule type" value="Genomic_DNA"/>
</dbReference>
<evidence type="ECO:0000313" key="6">
    <source>
        <dbReference type="EMBL" id="SDC77091.1"/>
    </source>
</evidence>
<dbReference type="SUPFAM" id="SSF46689">
    <property type="entry name" value="Homeodomain-like"/>
    <property type="match status" value="1"/>
</dbReference>
<dbReference type="Proteomes" id="UP000199417">
    <property type="component" value="Unassembled WGS sequence"/>
</dbReference>
<proteinExistence type="predicted"/>
<keyword evidence="1" id="KW-0805">Transcription regulation</keyword>
<gene>
    <name evidence="6" type="ORF">SAMN05444580_101840</name>
</gene>
<evidence type="ECO:0000256" key="1">
    <source>
        <dbReference type="ARBA" id="ARBA00023015"/>
    </source>
</evidence>
<evidence type="ECO:0000313" key="7">
    <source>
        <dbReference type="Proteomes" id="UP000199417"/>
    </source>
</evidence>
<feature type="DNA-binding region" description="H-T-H motif" evidence="4">
    <location>
        <begin position="34"/>
        <end position="53"/>
    </location>
</feature>
<dbReference type="Pfam" id="PF00440">
    <property type="entry name" value="TetR_N"/>
    <property type="match status" value="1"/>
</dbReference>
<organism evidence="6 7">
    <name type="scientific">Rhodococcus tukisamuensis</name>
    <dbReference type="NCBI Taxonomy" id="168276"/>
    <lineage>
        <taxon>Bacteria</taxon>
        <taxon>Bacillati</taxon>
        <taxon>Actinomycetota</taxon>
        <taxon>Actinomycetes</taxon>
        <taxon>Mycobacteriales</taxon>
        <taxon>Nocardiaceae</taxon>
        <taxon>Rhodococcus</taxon>
    </lineage>
</organism>
<dbReference type="PANTHER" id="PTHR30055:SF220">
    <property type="entry name" value="TETR-FAMILY REGULATORY PROTEIN"/>
    <property type="match status" value="1"/>
</dbReference>
<keyword evidence="2 4" id="KW-0238">DNA-binding</keyword>
<dbReference type="InterPro" id="IPR036271">
    <property type="entry name" value="Tet_transcr_reg_TetR-rel_C_sf"/>
</dbReference>
<dbReference type="Pfam" id="PF13305">
    <property type="entry name" value="TetR_C_33"/>
    <property type="match status" value="1"/>
</dbReference>
<accession>A0A1G6PAS3</accession>